<keyword evidence="1" id="KW-0732">Signal</keyword>
<sequence>MFGKGKKFLASVLTLTMLSLSTVALTVSAHSSSKTDKIPQLKGSITSNVWIQTISDLDGTGLFQVSAEYKSSSYPKPKWIKTAWDFNPIGIGVSVSYSRVSASASGSGYTKTSSGYWINSNGANTAWYRGRVGATGLCFYVGCENTASGFAAGVPFSTTAKV</sequence>
<dbReference type="KEGG" id="ccel:CCDG5_0015"/>
<dbReference type="EMBL" id="LM995447">
    <property type="protein sequence ID" value="CDZ23166.1"/>
    <property type="molecule type" value="Genomic_DNA"/>
</dbReference>
<protein>
    <submittedName>
        <fullName evidence="2">Putative secreted protein</fullName>
    </submittedName>
</protein>
<dbReference type="STRING" id="29343.CCDG5_0015"/>
<feature type="chain" id="PRO_5039683485" evidence="1">
    <location>
        <begin position="25"/>
        <end position="162"/>
    </location>
</feature>
<name>A0A078KHZ9_9FIRM</name>
<dbReference type="Proteomes" id="UP000032431">
    <property type="component" value="Chromosome I"/>
</dbReference>
<dbReference type="OrthoDB" id="2084000at2"/>
<accession>A0A078KHZ9</accession>
<keyword evidence="3" id="KW-1185">Reference proteome</keyword>
<gene>
    <name evidence="2" type="ORF">CCDG5_0015</name>
</gene>
<organism evidence="2 3">
    <name type="scientific">[Clostridium] cellulosi</name>
    <dbReference type="NCBI Taxonomy" id="29343"/>
    <lineage>
        <taxon>Bacteria</taxon>
        <taxon>Bacillati</taxon>
        <taxon>Bacillota</taxon>
        <taxon>Clostridia</taxon>
        <taxon>Eubacteriales</taxon>
        <taxon>Oscillospiraceae</taxon>
        <taxon>Oscillospiraceae incertae sedis</taxon>
    </lineage>
</organism>
<feature type="signal peptide" evidence="1">
    <location>
        <begin position="1"/>
        <end position="24"/>
    </location>
</feature>
<reference evidence="3" key="1">
    <citation type="submission" date="2014-07" db="EMBL/GenBank/DDBJ databases">
        <authorList>
            <person name="Wibberg D."/>
        </authorList>
    </citation>
    <scope>NUCLEOTIDE SEQUENCE [LARGE SCALE GENOMIC DNA]</scope>
    <source>
        <strain evidence="3">DG5</strain>
    </source>
</reference>
<dbReference type="AlphaFoldDB" id="A0A078KHZ9"/>
<proteinExistence type="predicted"/>
<dbReference type="HOGENOM" id="CLU_1640366_0_0_9"/>
<evidence type="ECO:0000256" key="1">
    <source>
        <dbReference type="SAM" id="SignalP"/>
    </source>
</evidence>
<evidence type="ECO:0000313" key="2">
    <source>
        <dbReference type="EMBL" id="CDZ23166.1"/>
    </source>
</evidence>
<evidence type="ECO:0000313" key="3">
    <source>
        <dbReference type="Proteomes" id="UP000032431"/>
    </source>
</evidence>
<dbReference type="PATRIC" id="fig|29343.3.peg.16"/>